<sequence>MKNRIFTGISIVLLCLATFAVQATGADKTFNDYQIVPVSNQELSGDVDKAWVLSYDETESPIVISLHQNKRSKHYVVRAEHFEVAYVCCKKGFGAKRVRAEYSKLPEVMTNQVINESELARQKILSPNELSEEDALNLIAAYLPNLVNPSYKHLLN</sequence>
<dbReference type="AlphaFoldDB" id="A0A1I2GYL8"/>
<proteinExistence type="predicted"/>
<evidence type="ECO:0000256" key="1">
    <source>
        <dbReference type="SAM" id="SignalP"/>
    </source>
</evidence>
<dbReference type="Proteomes" id="UP000294848">
    <property type="component" value="Unassembled WGS sequence"/>
</dbReference>
<feature type="signal peptide" evidence="1">
    <location>
        <begin position="1"/>
        <end position="25"/>
    </location>
</feature>
<reference evidence="2 4" key="1">
    <citation type="submission" date="2016-10" db="EMBL/GenBank/DDBJ databases">
        <authorList>
            <person name="de Groot N.N."/>
        </authorList>
    </citation>
    <scope>NUCLEOTIDE SEQUENCE [LARGE SCALE GENOMIC DNA]</scope>
    <source>
        <strain evidence="2 4">CGMCC 1.9156</strain>
    </source>
</reference>
<dbReference type="OrthoDB" id="1120849at2"/>
<gene>
    <name evidence="3" type="ORF">DET52_106140</name>
    <name evidence="2" type="ORF">SAMN05216283_103175</name>
</gene>
<protein>
    <submittedName>
        <fullName evidence="2">Uncharacterized protein</fullName>
    </submittedName>
</protein>
<evidence type="ECO:0000313" key="2">
    <source>
        <dbReference type="EMBL" id="SFF22253.1"/>
    </source>
</evidence>
<evidence type="ECO:0000313" key="4">
    <source>
        <dbReference type="Proteomes" id="UP000198964"/>
    </source>
</evidence>
<dbReference type="EMBL" id="FONW01000003">
    <property type="protein sequence ID" value="SFF22253.1"/>
    <property type="molecule type" value="Genomic_DNA"/>
</dbReference>
<evidence type="ECO:0000313" key="3">
    <source>
        <dbReference type="EMBL" id="TDN99927.1"/>
    </source>
</evidence>
<accession>A0A1I2GYL8</accession>
<reference evidence="3 5" key="2">
    <citation type="submission" date="2019-03" db="EMBL/GenBank/DDBJ databases">
        <title>Freshwater and sediment microbial communities from various areas in North America, analyzing microbe dynamics in response to fracking.</title>
        <authorList>
            <person name="Lamendella R."/>
        </authorList>
    </citation>
    <scope>NUCLEOTIDE SEQUENCE [LARGE SCALE GENOMIC DNA]</scope>
    <source>
        <strain evidence="3 5">114D</strain>
    </source>
</reference>
<name>A0A1I2GYL8_9BACT</name>
<keyword evidence="4" id="KW-1185">Reference proteome</keyword>
<organism evidence="2 4">
    <name type="scientific">Sunxiuqinia elliptica</name>
    <dbReference type="NCBI Taxonomy" id="655355"/>
    <lineage>
        <taxon>Bacteria</taxon>
        <taxon>Pseudomonadati</taxon>
        <taxon>Bacteroidota</taxon>
        <taxon>Bacteroidia</taxon>
        <taxon>Marinilabiliales</taxon>
        <taxon>Prolixibacteraceae</taxon>
        <taxon>Sunxiuqinia</taxon>
    </lineage>
</organism>
<feature type="chain" id="PRO_5036021051" evidence="1">
    <location>
        <begin position="26"/>
        <end position="156"/>
    </location>
</feature>
<evidence type="ECO:0000313" key="5">
    <source>
        <dbReference type="Proteomes" id="UP000294848"/>
    </source>
</evidence>
<keyword evidence="1" id="KW-0732">Signal</keyword>
<dbReference type="RefSeq" id="WP_093919599.1">
    <property type="nucleotide sequence ID" value="NZ_FONW01000003.1"/>
</dbReference>
<dbReference type="EMBL" id="SNWI01000006">
    <property type="protein sequence ID" value="TDN99927.1"/>
    <property type="molecule type" value="Genomic_DNA"/>
</dbReference>
<dbReference type="Proteomes" id="UP000198964">
    <property type="component" value="Unassembled WGS sequence"/>
</dbReference>